<organism evidence="4 5">
    <name type="scientific">Amanita muscaria (strain Koide BX008)</name>
    <dbReference type="NCBI Taxonomy" id="946122"/>
    <lineage>
        <taxon>Eukaryota</taxon>
        <taxon>Fungi</taxon>
        <taxon>Dikarya</taxon>
        <taxon>Basidiomycota</taxon>
        <taxon>Agaricomycotina</taxon>
        <taxon>Agaricomycetes</taxon>
        <taxon>Agaricomycetidae</taxon>
        <taxon>Agaricales</taxon>
        <taxon>Pluteineae</taxon>
        <taxon>Amanitaceae</taxon>
        <taxon>Amanita</taxon>
    </lineage>
</organism>
<name>A0A0C2XBP5_AMAMK</name>
<reference evidence="4 5" key="1">
    <citation type="submission" date="2014-04" db="EMBL/GenBank/DDBJ databases">
        <title>Evolutionary Origins and Diversification of the Mycorrhizal Mutualists.</title>
        <authorList>
            <consortium name="DOE Joint Genome Institute"/>
            <consortium name="Mycorrhizal Genomics Consortium"/>
            <person name="Kohler A."/>
            <person name="Kuo A."/>
            <person name="Nagy L.G."/>
            <person name="Floudas D."/>
            <person name="Copeland A."/>
            <person name="Barry K.W."/>
            <person name="Cichocki N."/>
            <person name="Veneault-Fourrey C."/>
            <person name="LaButti K."/>
            <person name="Lindquist E.A."/>
            <person name="Lipzen A."/>
            <person name="Lundell T."/>
            <person name="Morin E."/>
            <person name="Murat C."/>
            <person name="Riley R."/>
            <person name="Ohm R."/>
            <person name="Sun H."/>
            <person name="Tunlid A."/>
            <person name="Henrissat B."/>
            <person name="Grigoriev I.V."/>
            <person name="Hibbett D.S."/>
            <person name="Martin F."/>
        </authorList>
    </citation>
    <scope>NUCLEOTIDE SEQUENCE [LARGE SCALE GENOMIC DNA]</scope>
    <source>
        <strain evidence="4 5">Koide BX008</strain>
    </source>
</reference>
<accession>A0A0C2XBP5</accession>
<sequence length="236" mass="26503">MLNRYHAQRQHIISSLDALLYQLYTLSFFFAPSVIAFFCRVVAHSIKPKDDDISHSLRFYLALLISLNLPSLWYHTTHSSSDERAIILDFVGLAYVPSILQLITLDLTIILLQIILVTIAYETSLSVNSSEPDFLTPLPPLELPSHSPSFSRMEAKEMNSSHYIIDLQFKQILSRLRHPPTIRPGNTNTSGRFPNLAPWPLHSGVGMALLRAGRRARTGGDSGDRRVPENPDTAEA</sequence>
<evidence type="ECO:0000313" key="5">
    <source>
        <dbReference type="Proteomes" id="UP000054549"/>
    </source>
</evidence>
<feature type="domain" description="DUF1746" evidence="3">
    <location>
        <begin position="15"/>
        <end position="115"/>
    </location>
</feature>
<evidence type="ECO:0000256" key="2">
    <source>
        <dbReference type="SAM" id="Phobius"/>
    </source>
</evidence>
<feature type="transmembrane region" description="Helical" evidence="2">
    <location>
        <begin position="55"/>
        <end position="74"/>
    </location>
</feature>
<dbReference type="Proteomes" id="UP000054549">
    <property type="component" value="Unassembled WGS sequence"/>
</dbReference>
<dbReference type="InterPro" id="IPR038967">
    <property type="entry name" value="Dsc4-like"/>
</dbReference>
<dbReference type="PANTHER" id="PTHR39405">
    <property type="entry name" value="DSC E3 UBIQUITIN LIGASE COMPLEX SUBUNIT 4"/>
    <property type="match status" value="1"/>
</dbReference>
<protein>
    <recommendedName>
        <fullName evidence="3">DUF1746 domain-containing protein</fullName>
    </recommendedName>
</protein>
<dbReference type="InParanoid" id="A0A0C2XBP5"/>
<feature type="region of interest" description="Disordered" evidence="1">
    <location>
        <begin position="215"/>
        <end position="236"/>
    </location>
</feature>
<keyword evidence="2" id="KW-0472">Membrane</keyword>
<keyword evidence="5" id="KW-1185">Reference proteome</keyword>
<feature type="transmembrane region" description="Helical" evidence="2">
    <location>
        <begin position="20"/>
        <end position="43"/>
    </location>
</feature>
<dbReference type="GO" id="GO:0032933">
    <property type="term" value="P:SREBP signaling pathway"/>
    <property type="evidence" value="ECO:0007669"/>
    <property type="project" value="InterPro"/>
</dbReference>
<dbReference type="Pfam" id="PF08508">
    <property type="entry name" value="DUF1746"/>
    <property type="match status" value="1"/>
</dbReference>
<evidence type="ECO:0000259" key="3">
    <source>
        <dbReference type="Pfam" id="PF08508"/>
    </source>
</evidence>
<keyword evidence="2" id="KW-0812">Transmembrane</keyword>
<proteinExistence type="predicted"/>
<dbReference type="HOGENOM" id="CLU_094671_0_0_1"/>
<feature type="transmembrane region" description="Helical" evidence="2">
    <location>
        <begin position="94"/>
        <end position="121"/>
    </location>
</feature>
<dbReference type="OrthoDB" id="5428737at2759"/>
<evidence type="ECO:0000256" key="1">
    <source>
        <dbReference type="SAM" id="MobiDB-lite"/>
    </source>
</evidence>
<dbReference type="GO" id="GO:0044695">
    <property type="term" value="C:Dsc E3 ubiquitin ligase complex"/>
    <property type="evidence" value="ECO:0007669"/>
    <property type="project" value="InterPro"/>
</dbReference>
<dbReference type="PANTHER" id="PTHR39405:SF1">
    <property type="entry name" value="DSC E3 UBIQUITIN LIGASE COMPLEX SUBUNIT 4"/>
    <property type="match status" value="1"/>
</dbReference>
<gene>
    <name evidence="4" type="ORF">M378DRAFT_10250</name>
</gene>
<dbReference type="GO" id="GO:0005783">
    <property type="term" value="C:endoplasmic reticulum"/>
    <property type="evidence" value="ECO:0007669"/>
    <property type="project" value="TreeGrafter"/>
</dbReference>
<keyword evidence="2" id="KW-1133">Transmembrane helix</keyword>
<dbReference type="AlphaFoldDB" id="A0A0C2XBP5"/>
<dbReference type="EMBL" id="KN818237">
    <property type="protein sequence ID" value="KIL66263.1"/>
    <property type="molecule type" value="Genomic_DNA"/>
</dbReference>
<evidence type="ECO:0000313" key="4">
    <source>
        <dbReference type="EMBL" id="KIL66263.1"/>
    </source>
</evidence>
<dbReference type="STRING" id="946122.A0A0C2XBP5"/>
<dbReference type="InterPro" id="IPR013715">
    <property type="entry name" value="DUF1746"/>
</dbReference>